<reference evidence="24 25" key="1">
    <citation type="submission" date="2019-09" db="EMBL/GenBank/DDBJ databases">
        <title>Bird 10,000 Genomes (B10K) Project - Family phase.</title>
        <authorList>
            <person name="Zhang G."/>
        </authorList>
    </citation>
    <scope>NUCLEOTIDE SEQUENCE [LARGE SCALE GENOMIC DNA]</scope>
    <source>
        <strain evidence="24">B10K-DU-030-25</strain>
    </source>
</reference>
<dbReference type="Pfam" id="PF22821">
    <property type="entry name" value="ZP1_ZP4_Ig-like"/>
    <property type="match status" value="1"/>
</dbReference>
<dbReference type="InterPro" id="IPR000519">
    <property type="entry name" value="P_trefoil_dom"/>
</dbReference>
<dbReference type="InterPro" id="IPR051148">
    <property type="entry name" value="Zona_Pellucida_Domain_gp"/>
</dbReference>
<keyword evidence="9 21" id="KW-1133">Transmembrane helix</keyword>
<dbReference type="SMART" id="SM00018">
    <property type="entry name" value="PD"/>
    <property type="match status" value="1"/>
</dbReference>
<dbReference type="GO" id="GO:0005886">
    <property type="term" value="C:plasma membrane"/>
    <property type="evidence" value="ECO:0007669"/>
    <property type="project" value="UniProtKB-SubCell"/>
</dbReference>
<dbReference type="PANTHER" id="PTHR23343">
    <property type="entry name" value="ZONA PELLUCIDA SPERM-BINDING PROTEIN"/>
    <property type="match status" value="1"/>
</dbReference>
<evidence type="ECO:0000256" key="13">
    <source>
        <dbReference type="ARBA" id="ARBA00023180"/>
    </source>
</evidence>
<evidence type="ECO:0000256" key="7">
    <source>
        <dbReference type="ARBA" id="ARBA00022692"/>
    </source>
</evidence>
<dbReference type="GO" id="GO:0060468">
    <property type="term" value="P:prevention of polyspermy"/>
    <property type="evidence" value="ECO:0007669"/>
    <property type="project" value="TreeGrafter"/>
</dbReference>
<dbReference type="Pfam" id="PF00100">
    <property type="entry name" value="Zona_pellucida"/>
    <property type="match status" value="1"/>
</dbReference>
<comment type="similarity">
    <text evidence="2">Belongs to the ZP domain family. ZPB subfamily.</text>
</comment>
<evidence type="ECO:0000256" key="19">
    <source>
        <dbReference type="ARBA" id="ARBA00042573"/>
    </source>
</evidence>
<dbReference type="InterPro" id="IPR042235">
    <property type="entry name" value="ZP-C_dom"/>
</dbReference>
<keyword evidence="12" id="KW-0675">Receptor</keyword>
<dbReference type="InterPro" id="IPR054554">
    <property type="entry name" value="ZP1/4_Ig-like"/>
</dbReference>
<dbReference type="InterPro" id="IPR044913">
    <property type="entry name" value="P_trefoil_dom_sf"/>
</dbReference>
<feature type="domain" description="ZP" evidence="22">
    <location>
        <begin position="223"/>
        <end position="496"/>
    </location>
</feature>
<dbReference type="SMART" id="SM00241">
    <property type="entry name" value="ZP"/>
    <property type="match status" value="1"/>
</dbReference>
<evidence type="ECO:0000256" key="17">
    <source>
        <dbReference type="ARBA" id="ARBA00040238"/>
    </source>
</evidence>
<dbReference type="InterPro" id="IPR055355">
    <property type="entry name" value="ZP-C"/>
</dbReference>
<evidence type="ECO:0000256" key="6">
    <source>
        <dbReference type="ARBA" id="ARBA00022685"/>
    </source>
</evidence>
<dbReference type="PANTHER" id="PTHR23343:SF31">
    <property type="entry name" value="ZONA PELLUCIDA SPERM-BINDING PROTEIN 4"/>
    <property type="match status" value="1"/>
</dbReference>
<evidence type="ECO:0000259" key="23">
    <source>
        <dbReference type="PROSITE" id="PS51448"/>
    </source>
</evidence>
<dbReference type="SUPFAM" id="SSF57492">
    <property type="entry name" value="Trefoil"/>
    <property type="match status" value="1"/>
</dbReference>
<evidence type="ECO:0000256" key="9">
    <source>
        <dbReference type="ARBA" id="ARBA00022989"/>
    </source>
</evidence>
<dbReference type="PROSITE" id="PS51034">
    <property type="entry name" value="ZP_2"/>
    <property type="match status" value="1"/>
</dbReference>
<dbReference type="GO" id="GO:0035804">
    <property type="term" value="F:structural constituent of egg coat"/>
    <property type="evidence" value="ECO:0007669"/>
    <property type="project" value="TreeGrafter"/>
</dbReference>
<feature type="domain" description="P-type" evidence="23">
    <location>
        <begin position="175"/>
        <end position="218"/>
    </location>
</feature>
<dbReference type="InterPro" id="IPR048290">
    <property type="entry name" value="ZP_chr"/>
</dbReference>
<feature type="disulfide bond" evidence="20">
    <location>
        <begin position="188"/>
        <end position="203"/>
    </location>
</feature>
<evidence type="ECO:0000256" key="8">
    <source>
        <dbReference type="ARBA" id="ARBA00022729"/>
    </source>
</evidence>
<keyword evidence="5" id="KW-0272">Extracellular matrix</keyword>
<dbReference type="Gene3D" id="2.60.40.4100">
    <property type="entry name" value="Zona pellucida, ZP-C domain"/>
    <property type="match status" value="1"/>
</dbReference>
<gene>
    <name evidence="24" type="primary">Zp4</name>
    <name evidence="24" type="ORF">IBISTR_R03760</name>
</gene>
<evidence type="ECO:0000256" key="16">
    <source>
        <dbReference type="ARBA" id="ARBA00037545"/>
    </source>
</evidence>
<protein>
    <recommendedName>
        <fullName evidence="17">Zona pellucida sperm-binding protein 4</fullName>
    </recommendedName>
    <alternativeName>
        <fullName evidence="19">Zona pellucida glycoprotein 4</fullName>
    </alternativeName>
    <alternativeName>
        <fullName evidence="18">Zona pellucida protein B</fullName>
    </alternativeName>
</protein>
<evidence type="ECO:0000256" key="20">
    <source>
        <dbReference type="PROSITE-ProRule" id="PRU00779"/>
    </source>
</evidence>
<keyword evidence="10 21" id="KW-0472">Membrane</keyword>
<evidence type="ECO:0000256" key="18">
    <source>
        <dbReference type="ARBA" id="ARBA00042273"/>
    </source>
</evidence>
<dbReference type="InterPro" id="IPR001507">
    <property type="entry name" value="ZP_dom"/>
</dbReference>
<evidence type="ECO:0000256" key="21">
    <source>
        <dbReference type="SAM" id="Phobius"/>
    </source>
</evidence>
<organism evidence="24 25">
    <name type="scientific">Ibidorhyncha struthersii</name>
    <dbReference type="NCBI Taxonomy" id="425643"/>
    <lineage>
        <taxon>Eukaryota</taxon>
        <taxon>Metazoa</taxon>
        <taxon>Chordata</taxon>
        <taxon>Craniata</taxon>
        <taxon>Vertebrata</taxon>
        <taxon>Euteleostomi</taxon>
        <taxon>Archelosauria</taxon>
        <taxon>Archosauria</taxon>
        <taxon>Dinosauria</taxon>
        <taxon>Saurischia</taxon>
        <taxon>Theropoda</taxon>
        <taxon>Coelurosauria</taxon>
        <taxon>Aves</taxon>
        <taxon>Neognathae</taxon>
        <taxon>Neoaves</taxon>
        <taxon>Charadriiformes</taxon>
        <taxon>Charadriidae</taxon>
        <taxon>Ibidorhyncha</taxon>
    </lineage>
</organism>
<evidence type="ECO:0000259" key="22">
    <source>
        <dbReference type="PROSITE" id="PS51034"/>
    </source>
</evidence>
<evidence type="ECO:0000313" key="25">
    <source>
        <dbReference type="Proteomes" id="UP000587655"/>
    </source>
</evidence>
<keyword evidence="13" id="KW-0325">Glycoprotein</keyword>
<keyword evidence="14" id="KW-0278">Fertilization</keyword>
<evidence type="ECO:0000256" key="5">
    <source>
        <dbReference type="ARBA" id="ARBA00022530"/>
    </source>
</evidence>
<keyword evidence="8" id="KW-0732">Signal</keyword>
<dbReference type="InterPro" id="IPR017957">
    <property type="entry name" value="P_trefoil_CS"/>
</dbReference>
<keyword evidence="25" id="KW-1185">Reference proteome</keyword>
<evidence type="ECO:0000256" key="4">
    <source>
        <dbReference type="ARBA" id="ARBA00022525"/>
    </source>
</evidence>
<dbReference type="GO" id="GO:0007339">
    <property type="term" value="P:binding of sperm to zona pellucida"/>
    <property type="evidence" value="ECO:0007669"/>
    <property type="project" value="TreeGrafter"/>
</dbReference>
<dbReference type="AlphaFoldDB" id="A0A7K7U4J6"/>
<evidence type="ECO:0000256" key="12">
    <source>
        <dbReference type="ARBA" id="ARBA00023170"/>
    </source>
</evidence>
<keyword evidence="11 20" id="KW-1015">Disulfide bond</keyword>
<feature type="non-terminal residue" evidence="24">
    <location>
        <position position="1"/>
    </location>
</feature>
<evidence type="ECO:0000256" key="1">
    <source>
        <dbReference type="ARBA" id="ARBA00004251"/>
    </source>
</evidence>
<dbReference type="PRINTS" id="PR00023">
    <property type="entry name" value="ZPELLUCIDA"/>
</dbReference>
<dbReference type="PROSITE" id="PS51448">
    <property type="entry name" value="P_TREFOIL_2"/>
    <property type="match status" value="1"/>
</dbReference>
<sequence>MGVAQQSRAAFGAMLFWDFFGPLALVVGAQGNVFSDPTLLACGQESLQLTLPPGWEGNASFVLTTWDTEGKAHALQNDSECGLFISGTPDGSREVLASYTGCYVFEWVSDLWGSAGTVATAALAALTGVALLQDGNYLMLVGLEGTDAAGQKVLHEEKLLRCPVDLPALDAPSSSVCSAVFSQDRLPCASLPISQGDCEVRGCCYDPRDRVKPCYFGNTVTAHCTPDGQFSIAVSRDVTLPPIILDSVQLASGRSTGCVPVVKNNAFIVYQFPLSACGTTFQVTGDQAIYENELVASRDVKTGSLGSVTRDSTFRLHVRCSYSITGSFIPLSVQVFTLPPLPAVSQPGPLSLELRVASDGSYTSYYTDSDYPVVKTLRDPVYAEVKILQRTDPDLVLVLHHCWATPSINPQQQLQWPVLVDGCPYAGDNYQTQLVPLSLASGLLFPSHYQRFTFYTFTFVDPASREMLSGLVYLHCSASVCHRSVQQSCTTTCPARARGKRSAEHPLQDGASHVSSKGPVIFLQDELRWDTAKDGLAVHAAAPWALGFAAVATGAALCVVLVAAVLWRRK</sequence>
<evidence type="ECO:0000256" key="10">
    <source>
        <dbReference type="ARBA" id="ARBA00023136"/>
    </source>
</evidence>
<evidence type="ECO:0000256" key="11">
    <source>
        <dbReference type="ARBA" id="ARBA00023157"/>
    </source>
</evidence>
<evidence type="ECO:0000256" key="2">
    <source>
        <dbReference type="ARBA" id="ARBA00010863"/>
    </source>
</evidence>
<dbReference type="GO" id="GO:0035805">
    <property type="term" value="C:egg coat"/>
    <property type="evidence" value="ECO:0007669"/>
    <property type="project" value="UniProtKB-SubCell"/>
</dbReference>
<name>A0A7K7U4J6_9CHAR</name>
<dbReference type="InterPro" id="IPR055356">
    <property type="entry name" value="ZP-N"/>
</dbReference>
<feature type="transmembrane region" description="Helical" evidence="21">
    <location>
        <begin position="544"/>
        <end position="567"/>
    </location>
</feature>
<evidence type="ECO:0000256" key="3">
    <source>
        <dbReference type="ARBA" id="ARBA00022475"/>
    </source>
</evidence>
<accession>A0A7K7U4J6</accession>
<proteinExistence type="inferred from homology"/>
<comment type="function">
    <text evidence="16">Component of the zona pellucida, an extracellular matrix surrounding oocytes which mediates sperm binding, induction of the acrosome reaction and prevents post-fertilization polyspermy. The zona pellucida is composed of 3 to 4 glycoproteins, ZP1, ZP2, ZP3, and ZP4. ZP4 may act as a sperm receptor.</text>
</comment>
<comment type="caution">
    <text evidence="20">Lacks conserved residue(s) required for the propagation of feature annotation.</text>
</comment>
<dbReference type="GO" id="GO:0032190">
    <property type="term" value="F:acrosin binding"/>
    <property type="evidence" value="ECO:0007669"/>
    <property type="project" value="TreeGrafter"/>
</dbReference>
<keyword evidence="7 21" id="KW-0812">Transmembrane</keyword>
<feature type="non-terminal residue" evidence="24">
    <location>
        <position position="570"/>
    </location>
</feature>
<dbReference type="Proteomes" id="UP000587655">
    <property type="component" value="Unassembled WGS sequence"/>
</dbReference>
<keyword evidence="6" id="KW-0165">Cleavage on pair of basic residues</keyword>
<dbReference type="EMBL" id="VZSZ01005672">
    <property type="protein sequence ID" value="NXA23284.1"/>
    <property type="molecule type" value="Genomic_DNA"/>
</dbReference>
<dbReference type="Pfam" id="PF23344">
    <property type="entry name" value="ZP-N"/>
    <property type="match status" value="1"/>
</dbReference>
<dbReference type="Gene3D" id="2.60.40.3210">
    <property type="entry name" value="Zona pellucida, ZP-N domain"/>
    <property type="match status" value="1"/>
</dbReference>
<comment type="caution">
    <text evidence="24">The sequence shown here is derived from an EMBL/GenBank/DDBJ whole genome shotgun (WGS) entry which is preliminary data.</text>
</comment>
<keyword evidence="3" id="KW-1003">Cell membrane</keyword>
<comment type="subcellular location">
    <subcellularLocation>
        <location evidence="1">Cell membrane</location>
        <topology evidence="1">Single-pass type I membrane protein</topology>
    </subcellularLocation>
    <subcellularLocation>
        <location evidence="15">Zona pellucida</location>
    </subcellularLocation>
</comment>
<evidence type="ECO:0000256" key="14">
    <source>
        <dbReference type="ARBA" id="ARBA00023279"/>
    </source>
</evidence>
<dbReference type="Gene3D" id="4.10.110.10">
    <property type="entry name" value="Spasmolytic Protein, domain 1"/>
    <property type="match status" value="1"/>
</dbReference>
<evidence type="ECO:0000313" key="24">
    <source>
        <dbReference type="EMBL" id="NXA23284.1"/>
    </source>
</evidence>
<keyword evidence="4" id="KW-0964">Secreted</keyword>
<evidence type="ECO:0000256" key="15">
    <source>
        <dbReference type="ARBA" id="ARBA00024183"/>
    </source>
</evidence>
<dbReference type="CDD" id="cd00111">
    <property type="entry name" value="Trefoil"/>
    <property type="match status" value="1"/>
</dbReference>
<dbReference type="PROSITE" id="PS00025">
    <property type="entry name" value="P_TREFOIL_1"/>
    <property type="match status" value="1"/>
</dbReference>
<dbReference type="Pfam" id="PF00088">
    <property type="entry name" value="Trefoil"/>
    <property type="match status" value="1"/>
</dbReference>